<evidence type="ECO:0000313" key="1">
    <source>
        <dbReference type="Proteomes" id="UP000095285"/>
    </source>
</evidence>
<keyword evidence="1" id="KW-1185">Reference proteome</keyword>
<evidence type="ECO:0000313" key="2">
    <source>
        <dbReference type="WBParaSite" id="EN70_9554"/>
    </source>
</evidence>
<sequence length="90" mass="9917">MNNESISLPMSVFQGELNEHGIAQDKSKGLLSLLDGIIIRIIEKLSSEDIANLADTCIKLREVVRKMTTGDDSLSDFSIESIDELDCTCE</sequence>
<name>A0A1I7W4D4_LOALO</name>
<reference evidence="1" key="1">
    <citation type="submission" date="2012-04" db="EMBL/GenBank/DDBJ databases">
        <title>The Genome Sequence of Loa loa.</title>
        <authorList>
            <consortium name="The Broad Institute Genome Sequencing Platform"/>
            <consortium name="Broad Institute Genome Sequencing Center for Infectious Disease"/>
            <person name="Nutman T.B."/>
            <person name="Fink D.L."/>
            <person name="Russ C."/>
            <person name="Young S."/>
            <person name="Zeng Q."/>
            <person name="Gargeya S."/>
            <person name="Alvarado L."/>
            <person name="Berlin A."/>
            <person name="Chapman S.B."/>
            <person name="Chen Z."/>
            <person name="Freedman E."/>
            <person name="Gellesch M."/>
            <person name="Goldberg J."/>
            <person name="Griggs A."/>
            <person name="Gujja S."/>
            <person name="Heilman E.R."/>
            <person name="Heiman D."/>
            <person name="Howarth C."/>
            <person name="Mehta T."/>
            <person name="Neiman D."/>
            <person name="Pearson M."/>
            <person name="Roberts A."/>
            <person name="Saif S."/>
            <person name="Shea T."/>
            <person name="Shenoy N."/>
            <person name="Sisk P."/>
            <person name="Stolte C."/>
            <person name="Sykes S."/>
            <person name="White J."/>
            <person name="Yandava C."/>
            <person name="Haas B."/>
            <person name="Henn M.R."/>
            <person name="Nusbaum C."/>
            <person name="Birren B."/>
        </authorList>
    </citation>
    <scope>NUCLEOTIDE SEQUENCE [LARGE SCALE GENOMIC DNA]</scope>
</reference>
<protein>
    <submittedName>
        <fullName evidence="2">F-box domain-containing protein</fullName>
    </submittedName>
</protein>
<accession>A0A1I7W4D4</accession>
<proteinExistence type="predicted"/>
<dbReference type="AlphaFoldDB" id="A0A1I7W4D4"/>
<organism evidence="1 2">
    <name type="scientific">Loa loa</name>
    <name type="common">Eye worm</name>
    <name type="synonym">Filaria loa</name>
    <dbReference type="NCBI Taxonomy" id="7209"/>
    <lineage>
        <taxon>Eukaryota</taxon>
        <taxon>Metazoa</taxon>
        <taxon>Ecdysozoa</taxon>
        <taxon>Nematoda</taxon>
        <taxon>Chromadorea</taxon>
        <taxon>Rhabditida</taxon>
        <taxon>Spirurina</taxon>
        <taxon>Spiruromorpha</taxon>
        <taxon>Filarioidea</taxon>
        <taxon>Onchocercidae</taxon>
        <taxon>Loa</taxon>
    </lineage>
</organism>
<dbReference type="WBParaSite" id="EN70_9554">
    <property type="protein sequence ID" value="EN70_9554"/>
    <property type="gene ID" value="EN70_9554"/>
</dbReference>
<dbReference type="Proteomes" id="UP000095285">
    <property type="component" value="Unassembled WGS sequence"/>
</dbReference>
<reference evidence="2" key="2">
    <citation type="submission" date="2016-11" db="UniProtKB">
        <authorList>
            <consortium name="WormBaseParasite"/>
        </authorList>
    </citation>
    <scope>IDENTIFICATION</scope>
</reference>